<feature type="compositionally biased region" description="Low complexity" evidence="1">
    <location>
        <begin position="81"/>
        <end position="95"/>
    </location>
</feature>
<accession>A0A8J2JMA7</accession>
<reference evidence="2" key="1">
    <citation type="submission" date="2021-06" db="EMBL/GenBank/DDBJ databases">
        <authorList>
            <person name="Hodson N. C."/>
            <person name="Mongue J. A."/>
            <person name="Jaron S. K."/>
        </authorList>
    </citation>
    <scope>NUCLEOTIDE SEQUENCE</scope>
</reference>
<evidence type="ECO:0000313" key="3">
    <source>
        <dbReference type="Proteomes" id="UP000708208"/>
    </source>
</evidence>
<organism evidence="2 3">
    <name type="scientific">Allacma fusca</name>
    <dbReference type="NCBI Taxonomy" id="39272"/>
    <lineage>
        <taxon>Eukaryota</taxon>
        <taxon>Metazoa</taxon>
        <taxon>Ecdysozoa</taxon>
        <taxon>Arthropoda</taxon>
        <taxon>Hexapoda</taxon>
        <taxon>Collembola</taxon>
        <taxon>Symphypleona</taxon>
        <taxon>Sminthuridae</taxon>
        <taxon>Allacma</taxon>
    </lineage>
</organism>
<name>A0A8J2JMA7_9HEXA</name>
<protein>
    <submittedName>
        <fullName evidence="2">Uncharacterized protein</fullName>
    </submittedName>
</protein>
<sequence length="342" mass="37643">MSSRSVDAIISITNATTNALSSLEAVDSSINLGELLVTRLVTRKLDGVTLDRFNQSLDDRNIPSLKKLLDFLDKEMVSIQSSSQTQSASPQRASQNQLGVTTVASAQPKRDGFPAEKTVLNTQVKQCKHVNLKPTAIVRIANQKGEGVECRALIDNCSDVTLIQESLAQALGLKPQKLPNKQVIESLQKKHDTTITEFVDIEMTSNFPTLTYNVKAYIIKSIGGPEFLNTTELEPTPTEGTRPSSELKHEELQVVVLEQKLQPQRALPSNKEQSSYPESVCPAEPYRNLKRRRESSVLSPAMLLSRGNVSSGGEQVASQKISTAIPYSVLEELAVKSWREDQ</sequence>
<keyword evidence="3" id="KW-1185">Reference proteome</keyword>
<comment type="caution">
    <text evidence="2">The sequence shown here is derived from an EMBL/GenBank/DDBJ whole genome shotgun (WGS) entry which is preliminary data.</text>
</comment>
<proteinExistence type="predicted"/>
<dbReference type="AlphaFoldDB" id="A0A8J2JMA7"/>
<evidence type="ECO:0000313" key="2">
    <source>
        <dbReference type="EMBL" id="CAG7722786.1"/>
    </source>
</evidence>
<dbReference type="Proteomes" id="UP000708208">
    <property type="component" value="Unassembled WGS sequence"/>
</dbReference>
<feature type="region of interest" description="Disordered" evidence="1">
    <location>
        <begin position="81"/>
        <end position="100"/>
    </location>
</feature>
<dbReference type="EMBL" id="CAJVCH010092374">
    <property type="protein sequence ID" value="CAG7722786.1"/>
    <property type="molecule type" value="Genomic_DNA"/>
</dbReference>
<evidence type="ECO:0000256" key="1">
    <source>
        <dbReference type="SAM" id="MobiDB-lite"/>
    </source>
</evidence>
<gene>
    <name evidence="2" type="ORF">AFUS01_LOCUS11901</name>
</gene>
<feature type="region of interest" description="Disordered" evidence="1">
    <location>
        <begin position="263"/>
        <end position="293"/>
    </location>
</feature>
<dbReference type="Pfam" id="PF13650">
    <property type="entry name" value="Asp_protease_2"/>
    <property type="match status" value="1"/>
</dbReference>
<dbReference type="CDD" id="cd00303">
    <property type="entry name" value="retropepsin_like"/>
    <property type="match status" value="1"/>
</dbReference>